<evidence type="ECO:0000313" key="5">
    <source>
        <dbReference type="EMBL" id="GGG88079.1"/>
    </source>
</evidence>
<dbReference type="Pfam" id="PF14278">
    <property type="entry name" value="TetR_C_8"/>
    <property type="match status" value="1"/>
</dbReference>
<dbReference type="InterPro" id="IPR009057">
    <property type="entry name" value="Homeodomain-like_sf"/>
</dbReference>
<reference evidence="5" key="2">
    <citation type="submission" date="2020-09" db="EMBL/GenBank/DDBJ databases">
        <authorList>
            <person name="Sun Q."/>
            <person name="Zhou Y."/>
        </authorList>
    </citation>
    <scope>NUCLEOTIDE SEQUENCE</scope>
    <source>
        <strain evidence="5">CGMCC 1.12754</strain>
    </source>
</reference>
<keyword evidence="2 3" id="KW-0238">DNA-binding</keyword>
<organism evidence="5 6">
    <name type="scientific">Virgibacillus oceani</name>
    <dbReference type="NCBI Taxonomy" id="1479511"/>
    <lineage>
        <taxon>Bacteria</taxon>
        <taxon>Bacillati</taxon>
        <taxon>Bacillota</taxon>
        <taxon>Bacilli</taxon>
        <taxon>Bacillales</taxon>
        <taxon>Bacillaceae</taxon>
        <taxon>Virgibacillus</taxon>
    </lineage>
</organism>
<sequence length="199" mass="23057">MKNFGGILITSDKLDRRKKYTRMVLKDSIMKLLKEKQISAVTVKEICELADINRSTFYAHFSDQFNLLEQIEEELIEDMSMYLSSYNFEKEDDALKMTEKLIEYFASKKDECQTLLNENSDSSFQQKVMVVAHRFIMKNLMGVKPLDNDISQYLSSFIISGSIQVMKVWLNNGMDKSPKEMAEIINNIINKGIYGLRSS</sequence>
<comment type="caution">
    <text evidence="5">The sequence shown here is derived from an EMBL/GenBank/DDBJ whole genome shotgun (WGS) entry which is preliminary data.</text>
</comment>
<dbReference type="PANTHER" id="PTHR43479">
    <property type="entry name" value="ACREF/ENVCD OPERON REPRESSOR-RELATED"/>
    <property type="match status" value="1"/>
</dbReference>
<dbReference type="PROSITE" id="PS50977">
    <property type="entry name" value="HTH_TETR_2"/>
    <property type="match status" value="1"/>
</dbReference>
<dbReference type="GO" id="GO:0003677">
    <property type="term" value="F:DNA binding"/>
    <property type="evidence" value="ECO:0007669"/>
    <property type="project" value="UniProtKB-UniRule"/>
</dbReference>
<reference evidence="5" key="1">
    <citation type="journal article" date="2014" name="Int. J. Syst. Evol. Microbiol.">
        <title>Complete genome sequence of Corynebacterium casei LMG S-19264T (=DSM 44701T), isolated from a smear-ripened cheese.</title>
        <authorList>
            <consortium name="US DOE Joint Genome Institute (JGI-PGF)"/>
            <person name="Walter F."/>
            <person name="Albersmeier A."/>
            <person name="Kalinowski J."/>
            <person name="Ruckert C."/>
        </authorList>
    </citation>
    <scope>NUCLEOTIDE SEQUENCE</scope>
    <source>
        <strain evidence="5">CGMCC 1.12754</strain>
    </source>
</reference>
<feature type="domain" description="HTH tetR-type" evidence="4">
    <location>
        <begin position="19"/>
        <end position="79"/>
    </location>
</feature>
<evidence type="ECO:0000313" key="6">
    <source>
        <dbReference type="Proteomes" id="UP000622860"/>
    </source>
</evidence>
<keyword evidence="6" id="KW-1185">Reference proteome</keyword>
<name>A0A917HSP8_9BACI</name>
<dbReference type="SUPFAM" id="SSF46689">
    <property type="entry name" value="Homeodomain-like"/>
    <property type="match status" value="1"/>
</dbReference>
<evidence type="ECO:0000259" key="4">
    <source>
        <dbReference type="PROSITE" id="PS50977"/>
    </source>
</evidence>
<proteinExistence type="predicted"/>
<dbReference type="Proteomes" id="UP000622860">
    <property type="component" value="Unassembled WGS sequence"/>
</dbReference>
<gene>
    <name evidence="5" type="ORF">GCM10011398_37580</name>
</gene>
<dbReference type="Pfam" id="PF00440">
    <property type="entry name" value="TetR_N"/>
    <property type="match status" value="1"/>
</dbReference>
<dbReference type="Gene3D" id="1.10.357.10">
    <property type="entry name" value="Tetracycline Repressor, domain 2"/>
    <property type="match status" value="1"/>
</dbReference>
<evidence type="ECO:0000256" key="1">
    <source>
        <dbReference type="ARBA" id="ARBA00022491"/>
    </source>
</evidence>
<dbReference type="InterPro" id="IPR001647">
    <property type="entry name" value="HTH_TetR"/>
</dbReference>
<dbReference type="InterPro" id="IPR050624">
    <property type="entry name" value="HTH-type_Tx_Regulator"/>
</dbReference>
<feature type="DNA-binding region" description="H-T-H motif" evidence="3">
    <location>
        <begin position="42"/>
        <end position="61"/>
    </location>
</feature>
<dbReference type="AlphaFoldDB" id="A0A917HSP8"/>
<protein>
    <submittedName>
        <fullName evidence="5">TetR family transcriptional regulator</fullName>
    </submittedName>
</protein>
<dbReference type="EMBL" id="BMFR01000029">
    <property type="protein sequence ID" value="GGG88079.1"/>
    <property type="molecule type" value="Genomic_DNA"/>
</dbReference>
<keyword evidence="1" id="KW-0678">Repressor</keyword>
<accession>A0A917HSP8</accession>
<evidence type="ECO:0000256" key="2">
    <source>
        <dbReference type="ARBA" id="ARBA00023125"/>
    </source>
</evidence>
<dbReference type="PANTHER" id="PTHR43479:SF7">
    <property type="entry name" value="TETR-FAMILY TRANSCRIPTIONAL REGULATOR"/>
    <property type="match status" value="1"/>
</dbReference>
<dbReference type="InterPro" id="IPR039532">
    <property type="entry name" value="TetR_C_Firmicutes"/>
</dbReference>
<evidence type="ECO:0000256" key="3">
    <source>
        <dbReference type="PROSITE-ProRule" id="PRU00335"/>
    </source>
</evidence>